<dbReference type="Pfam" id="PF00083">
    <property type="entry name" value="Sugar_tr"/>
    <property type="match status" value="1"/>
</dbReference>
<reference evidence="6" key="1">
    <citation type="journal article" date="2014" name="PLoS ONE">
        <title>Transcriptome-Based Identification of ABC Transporters in the Western Tarnished Plant Bug Lygus hesperus.</title>
        <authorList>
            <person name="Hull J.J."/>
            <person name="Chaney K."/>
            <person name="Geib S.M."/>
            <person name="Fabrick J.A."/>
            <person name="Brent C.S."/>
            <person name="Walsh D."/>
            <person name="Lavine L.C."/>
        </authorList>
    </citation>
    <scope>NUCLEOTIDE SEQUENCE</scope>
</reference>
<evidence type="ECO:0000256" key="2">
    <source>
        <dbReference type="ARBA" id="ARBA00022692"/>
    </source>
</evidence>
<sequence>TALSIYLTVRMEGSTNFSWIPFACMNIFVFGYGLGLHAIPSLITTEILVISLRSSIFAVTTIIMIIFGIIVLQSFTFLDESVGLYSVFIVPAIVNLMGGIFTWRVLPETKGKSFVQITNELNSR</sequence>
<dbReference type="AlphaFoldDB" id="A0A0A9WGH9"/>
<evidence type="ECO:0000256" key="1">
    <source>
        <dbReference type="ARBA" id="ARBA00004370"/>
    </source>
</evidence>
<dbReference type="InterPro" id="IPR036259">
    <property type="entry name" value="MFS_trans_sf"/>
</dbReference>
<feature type="transmembrane region" description="Helical" evidence="5">
    <location>
        <begin position="84"/>
        <end position="106"/>
    </location>
</feature>
<evidence type="ECO:0000313" key="6">
    <source>
        <dbReference type="EMBL" id="JAG06506.1"/>
    </source>
</evidence>
<dbReference type="GO" id="GO:0016020">
    <property type="term" value="C:membrane"/>
    <property type="evidence" value="ECO:0007669"/>
    <property type="project" value="UniProtKB-SubCell"/>
</dbReference>
<feature type="transmembrane region" description="Helical" evidence="5">
    <location>
        <begin position="55"/>
        <end position="78"/>
    </location>
</feature>
<comment type="subcellular location">
    <subcellularLocation>
        <location evidence="1">Membrane</location>
    </subcellularLocation>
</comment>
<dbReference type="EMBL" id="GBHO01037098">
    <property type="protein sequence ID" value="JAG06506.1"/>
    <property type="molecule type" value="Transcribed_RNA"/>
</dbReference>
<evidence type="ECO:0000256" key="5">
    <source>
        <dbReference type="SAM" id="Phobius"/>
    </source>
</evidence>
<dbReference type="PANTHER" id="PTHR48021:SF1">
    <property type="entry name" value="GH07001P-RELATED"/>
    <property type="match status" value="1"/>
</dbReference>
<dbReference type="InterPro" id="IPR005828">
    <property type="entry name" value="MFS_sugar_transport-like"/>
</dbReference>
<feature type="non-terminal residue" evidence="6">
    <location>
        <position position="1"/>
    </location>
</feature>
<evidence type="ECO:0000256" key="3">
    <source>
        <dbReference type="ARBA" id="ARBA00022989"/>
    </source>
</evidence>
<gene>
    <name evidence="6" type="primary">SLC2A5</name>
    <name evidence="6" type="ORF">CM83_311</name>
</gene>
<dbReference type="PANTHER" id="PTHR48021">
    <property type="match status" value="1"/>
</dbReference>
<keyword evidence="2 5" id="KW-0812">Transmembrane</keyword>
<keyword evidence="4 5" id="KW-0472">Membrane</keyword>
<dbReference type="InterPro" id="IPR050549">
    <property type="entry name" value="MFS_Trehalose_Transporter"/>
</dbReference>
<accession>A0A0A9WGH9</accession>
<proteinExistence type="predicted"/>
<keyword evidence="3 5" id="KW-1133">Transmembrane helix</keyword>
<keyword evidence="6" id="KW-0762">Sugar transport</keyword>
<dbReference type="Gene3D" id="1.20.1250.20">
    <property type="entry name" value="MFS general substrate transporter like domains"/>
    <property type="match status" value="1"/>
</dbReference>
<reference evidence="6" key="2">
    <citation type="submission" date="2014-07" db="EMBL/GenBank/DDBJ databases">
        <authorList>
            <person name="Hull J."/>
        </authorList>
    </citation>
    <scope>NUCLEOTIDE SEQUENCE</scope>
</reference>
<feature type="transmembrane region" description="Helical" evidence="5">
    <location>
        <begin position="20"/>
        <end position="43"/>
    </location>
</feature>
<evidence type="ECO:0000256" key="4">
    <source>
        <dbReference type="ARBA" id="ARBA00023136"/>
    </source>
</evidence>
<keyword evidence="6" id="KW-0813">Transport</keyword>
<dbReference type="SUPFAM" id="SSF103473">
    <property type="entry name" value="MFS general substrate transporter"/>
    <property type="match status" value="1"/>
</dbReference>
<organism evidence="6">
    <name type="scientific">Lygus hesperus</name>
    <name type="common">Western plant bug</name>
    <dbReference type="NCBI Taxonomy" id="30085"/>
    <lineage>
        <taxon>Eukaryota</taxon>
        <taxon>Metazoa</taxon>
        <taxon>Ecdysozoa</taxon>
        <taxon>Arthropoda</taxon>
        <taxon>Hexapoda</taxon>
        <taxon>Insecta</taxon>
        <taxon>Pterygota</taxon>
        <taxon>Neoptera</taxon>
        <taxon>Paraneoptera</taxon>
        <taxon>Hemiptera</taxon>
        <taxon>Heteroptera</taxon>
        <taxon>Panheteroptera</taxon>
        <taxon>Cimicomorpha</taxon>
        <taxon>Miridae</taxon>
        <taxon>Mirini</taxon>
        <taxon>Lygus</taxon>
    </lineage>
</organism>
<name>A0A0A9WGH9_LYGHE</name>
<dbReference type="GO" id="GO:0022857">
    <property type="term" value="F:transmembrane transporter activity"/>
    <property type="evidence" value="ECO:0007669"/>
    <property type="project" value="InterPro"/>
</dbReference>
<protein>
    <submittedName>
        <fullName evidence="6">Solute carrier family 2, facilitated glucose transporter member 5</fullName>
    </submittedName>
</protein>